<protein>
    <submittedName>
        <fullName evidence="2">Uncharacterized protein</fullName>
    </submittedName>
</protein>
<proteinExistence type="predicted"/>
<organism evidence="2">
    <name type="scientific">Ananas comosus var. bracteatus</name>
    <name type="common">red pineapple</name>
    <dbReference type="NCBI Taxonomy" id="296719"/>
    <lineage>
        <taxon>Eukaryota</taxon>
        <taxon>Viridiplantae</taxon>
        <taxon>Streptophyta</taxon>
        <taxon>Embryophyta</taxon>
        <taxon>Tracheophyta</taxon>
        <taxon>Spermatophyta</taxon>
        <taxon>Magnoliopsida</taxon>
        <taxon>Liliopsida</taxon>
        <taxon>Poales</taxon>
        <taxon>Bromeliaceae</taxon>
        <taxon>Bromelioideae</taxon>
        <taxon>Ananas</taxon>
    </lineage>
</organism>
<feature type="compositionally biased region" description="Low complexity" evidence="1">
    <location>
        <begin position="31"/>
        <end position="40"/>
    </location>
</feature>
<name>A0A6V7NIV3_ANACO</name>
<evidence type="ECO:0000313" key="2">
    <source>
        <dbReference type="EMBL" id="CAD1818525.1"/>
    </source>
</evidence>
<feature type="region of interest" description="Disordered" evidence="1">
    <location>
        <begin position="28"/>
        <end position="78"/>
    </location>
</feature>
<reference evidence="2" key="1">
    <citation type="submission" date="2020-07" db="EMBL/GenBank/DDBJ databases">
        <authorList>
            <person name="Lin J."/>
        </authorList>
    </citation>
    <scope>NUCLEOTIDE SEQUENCE</scope>
</reference>
<dbReference type="EMBL" id="LR862139">
    <property type="protein sequence ID" value="CAD1818525.1"/>
    <property type="molecule type" value="Genomic_DNA"/>
</dbReference>
<feature type="compositionally biased region" description="Basic and acidic residues" evidence="1">
    <location>
        <begin position="47"/>
        <end position="60"/>
    </location>
</feature>
<accession>A0A6V7NIV3</accession>
<gene>
    <name evidence="2" type="ORF">CB5_LOCUS1736</name>
</gene>
<sequence length="130" mass="14267">MATALTTTLLRTPASRLQRCSDLHDVGVGVGASEDASSSEAAEDEGERGREGRGRTRETSSSETVEESRRGKKKRVAARPRLGVGERFWQLGKGAVAAELQSEARGRYYQSCEKVIDSWNLHFKLSITIL</sequence>
<evidence type="ECO:0000256" key="1">
    <source>
        <dbReference type="SAM" id="MobiDB-lite"/>
    </source>
</evidence>
<dbReference type="AlphaFoldDB" id="A0A6V7NIV3"/>